<keyword evidence="2" id="KW-1185">Reference proteome</keyword>
<dbReference type="Gene3D" id="3.30.1330.40">
    <property type="entry name" value="RutC-like"/>
    <property type="match status" value="1"/>
</dbReference>
<dbReference type="RefSeq" id="WP_120753477.1">
    <property type="nucleotide sequence ID" value="NZ_JBFADQ010000002.1"/>
</dbReference>
<reference evidence="1 2" key="1">
    <citation type="journal article" date="2015" name="Antonie Van Leeuwenhoek">
        <title>Streptomyces klenkii sp. nov., isolated from deep marine sediment.</title>
        <authorList>
            <person name="Veyisoglu A."/>
            <person name="Sahin N."/>
        </authorList>
    </citation>
    <scope>NUCLEOTIDE SEQUENCE [LARGE SCALE GENOMIC DNA]</scope>
    <source>
        <strain evidence="1 2">KCTC 29202</strain>
    </source>
</reference>
<organism evidence="1 2">
    <name type="scientific">Streptomyces klenkii</name>
    <dbReference type="NCBI Taxonomy" id="1420899"/>
    <lineage>
        <taxon>Bacteria</taxon>
        <taxon>Bacillati</taxon>
        <taxon>Actinomycetota</taxon>
        <taxon>Actinomycetes</taxon>
        <taxon>Kitasatosporales</taxon>
        <taxon>Streptomycetaceae</taxon>
        <taxon>Streptomyces</taxon>
    </lineage>
</organism>
<dbReference type="PANTHER" id="PTHR11803:SF39">
    <property type="entry name" value="2-IMINOBUTANOATE_2-IMINOPROPANOATE DEAMINASE"/>
    <property type="match status" value="1"/>
</dbReference>
<dbReference type="OrthoDB" id="8684161at2"/>
<comment type="caution">
    <text evidence="1">The sequence shown here is derived from an EMBL/GenBank/DDBJ whole genome shotgun (WGS) entry which is preliminary data.</text>
</comment>
<name>A0A3B0BUK4_9ACTN</name>
<dbReference type="GO" id="GO:0005829">
    <property type="term" value="C:cytosol"/>
    <property type="evidence" value="ECO:0007669"/>
    <property type="project" value="TreeGrafter"/>
</dbReference>
<evidence type="ECO:0000313" key="2">
    <source>
        <dbReference type="Proteomes" id="UP000270343"/>
    </source>
</evidence>
<dbReference type="FunFam" id="3.30.1330.40:FF:000007">
    <property type="entry name" value="Reactive intermediate/imine deaminase"/>
    <property type="match status" value="1"/>
</dbReference>
<protein>
    <submittedName>
        <fullName evidence="1">RidA family protein</fullName>
    </submittedName>
</protein>
<dbReference type="InterPro" id="IPR006175">
    <property type="entry name" value="YjgF/YER057c/UK114"/>
</dbReference>
<dbReference type="Pfam" id="PF01042">
    <property type="entry name" value="Ribonuc_L-PSP"/>
    <property type="match status" value="1"/>
</dbReference>
<sequence length="146" mass="15472">MTDITDTTDTTEKLVKTALTPATHTTPPAKFSHGVRKGNILQVAGQVGFLPAAEGRPPTPAGDTLRAQTLQTLANVKAVLEEGGATWEDVIMMRIYLTDTAHFAEFNELYDAYFAGLTSVPAARTTVYVGLPAGLLVEIDALAVLG</sequence>
<dbReference type="EMBL" id="RBAM01000002">
    <property type="protein sequence ID" value="RKN76131.1"/>
    <property type="molecule type" value="Genomic_DNA"/>
</dbReference>
<dbReference type="SUPFAM" id="SSF55298">
    <property type="entry name" value="YjgF-like"/>
    <property type="match status" value="1"/>
</dbReference>
<gene>
    <name evidence="1" type="ORF">D7231_03670</name>
</gene>
<dbReference type="GO" id="GO:0019239">
    <property type="term" value="F:deaminase activity"/>
    <property type="evidence" value="ECO:0007669"/>
    <property type="project" value="TreeGrafter"/>
</dbReference>
<dbReference type="CDD" id="cd00448">
    <property type="entry name" value="YjgF_YER057c_UK114_family"/>
    <property type="match status" value="1"/>
</dbReference>
<dbReference type="PANTHER" id="PTHR11803">
    <property type="entry name" value="2-IMINOBUTANOATE/2-IMINOPROPANOATE DEAMINASE RIDA"/>
    <property type="match status" value="1"/>
</dbReference>
<accession>A0A3B0BUK4</accession>
<evidence type="ECO:0000313" key="1">
    <source>
        <dbReference type="EMBL" id="RKN76131.1"/>
    </source>
</evidence>
<dbReference type="InterPro" id="IPR035959">
    <property type="entry name" value="RutC-like_sf"/>
</dbReference>
<proteinExistence type="predicted"/>
<dbReference type="Proteomes" id="UP000270343">
    <property type="component" value="Unassembled WGS sequence"/>
</dbReference>
<dbReference type="AlphaFoldDB" id="A0A3B0BUK4"/>